<dbReference type="PANTHER" id="PTHR12242">
    <property type="entry name" value="OS02G0130600 PROTEIN-RELATED"/>
    <property type="match status" value="1"/>
</dbReference>
<feature type="region of interest" description="Disordered" evidence="1">
    <location>
        <begin position="467"/>
        <end position="497"/>
    </location>
</feature>
<feature type="compositionally biased region" description="Polar residues" evidence="1">
    <location>
        <begin position="482"/>
        <end position="497"/>
    </location>
</feature>
<sequence length="686" mass="75051">MSASVEKGKVPSASHGGEKEGAELTTTLPREQHGYQNSIFVAISSSGGVSRCHVEKSGPASSLSRDGKKEGATNLVCSGQCTSSGQLVANSSHASDCLRGGCQDSMERVENNVSRIVPECLSSLRTAPLTHVWFAVRTTADDQSREESRSLRDPSANGKAATRSVAVSMCDQFFYECRHICTKGFDFTLHGREWRQVFACSRFDFFDPFTLLLLRVFFALFLLAILVWTNIGSDVPYVYFTFWTNFLATLHAVVATGCSIVALPSILNSTRDRRAQEVFGGTAPVQSVGCSVIEAGDTKDFRDSHQSQGIVVQATRKPNWLVQVFALRRRTRQAYASLQNDSGPCRDGVLDRNGASVFLPLRATSCQTTVTQPDSAVEGVFVQSALGHGASRNLPASERCTYAGCSSDCRTTWGQTHATDSPCQVDLFQEGEKPCTHNEEWKCLAGTEDREPGPEYGPRHQVECDRDQVRASGVQPEGGRATSRTMRSQGEANTSPSGSEQCLVFVLFGVWMMASVAALMCVVIFWCILVPFGQFFRSASSILEHTICLVSAFLITYTGRVPFLVYHFWVASLLSIAYCIVSVIVYTVPVTVGDKVGYVYSIFDFPAHPIQAWVSFLVVSTAGGAVAALIVWLLCWKTNVLFDPACVKVSVYPSGTLSPPPTRYHRRRENSSVSCEVMCEEQVDVH</sequence>
<feature type="transmembrane region" description="Helical" evidence="2">
    <location>
        <begin position="538"/>
        <end position="557"/>
    </location>
</feature>
<feature type="transmembrane region" description="Helical" evidence="2">
    <location>
        <begin position="610"/>
        <end position="634"/>
    </location>
</feature>
<feature type="transmembrane region" description="Helical" evidence="2">
    <location>
        <begin position="212"/>
        <end position="231"/>
    </location>
</feature>
<feature type="transmembrane region" description="Helical" evidence="2">
    <location>
        <begin position="237"/>
        <end position="263"/>
    </location>
</feature>
<keyword evidence="2" id="KW-1133">Transmembrane helix</keyword>
<evidence type="ECO:0000256" key="1">
    <source>
        <dbReference type="SAM" id="MobiDB-lite"/>
    </source>
</evidence>
<evidence type="ECO:0000256" key="2">
    <source>
        <dbReference type="SAM" id="Phobius"/>
    </source>
</evidence>
<organism evidence="3">
    <name type="scientific">Toxoplasma gondii (strain ATCC 50861 / VEG)</name>
    <dbReference type="NCBI Taxonomy" id="432359"/>
    <lineage>
        <taxon>Eukaryota</taxon>
        <taxon>Sar</taxon>
        <taxon>Alveolata</taxon>
        <taxon>Apicomplexa</taxon>
        <taxon>Conoidasida</taxon>
        <taxon>Coccidia</taxon>
        <taxon>Eucoccidiorida</taxon>
        <taxon>Eimeriorina</taxon>
        <taxon>Sarcocystidae</taxon>
        <taxon>Toxoplasma</taxon>
    </lineage>
</organism>
<evidence type="ECO:0000313" key="3">
    <source>
        <dbReference type="EMBL" id="CEL76561.1"/>
    </source>
</evidence>
<dbReference type="PANTHER" id="PTHR12242:SF1">
    <property type="entry name" value="MYND-TYPE DOMAIN-CONTAINING PROTEIN"/>
    <property type="match status" value="1"/>
</dbReference>
<gene>
    <name evidence="3" type="ORF">BN1205_066575</name>
</gene>
<reference evidence="3" key="1">
    <citation type="journal article" date="2015" name="PLoS ONE">
        <title>Comprehensive Evaluation of Toxoplasma gondii VEG and Neospora caninum LIV Genomes with Tachyzoite Stage Transcriptome and Proteome Defines Novel Transcript Features.</title>
        <authorList>
            <person name="Ramaprasad A."/>
            <person name="Mourier T."/>
            <person name="Naeem R."/>
            <person name="Malas T.B."/>
            <person name="Moussa E."/>
            <person name="Panigrahi A."/>
            <person name="Vermont S.J."/>
            <person name="Otto T.D."/>
            <person name="Wastling J."/>
            <person name="Pain A."/>
        </authorList>
    </citation>
    <scope>NUCLEOTIDE SEQUENCE</scope>
    <source>
        <strain evidence="3">VEG</strain>
    </source>
</reference>
<keyword evidence="2" id="KW-0472">Membrane</keyword>
<protein>
    <recommendedName>
        <fullName evidence="4">Transmembrane protein</fullName>
    </recommendedName>
</protein>
<feature type="transmembrane region" description="Helical" evidence="2">
    <location>
        <begin position="503"/>
        <end position="532"/>
    </location>
</feature>
<feature type="transmembrane region" description="Helical" evidence="2">
    <location>
        <begin position="564"/>
        <end position="590"/>
    </location>
</feature>
<name>A0A0F7V715_TOXGV</name>
<accession>A0A0F7V715</accession>
<feature type="region of interest" description="Disordered" evidence="1">
    <location>
        <begin position="1"/>
        <end position="21"/>
    </location>
</feature>
<proteinExistence type="predicted"/>
<dbReference type="GO" id="GO:0016020">
    <property type="term" value="C:membrane"/>
    <property type="evidence" value="ECO:0007669"/>
    <property type="project" value="TreeGrafter"/>
</dbReference>
<evidence type="ECO:0008006" key="4">
    <source>
        <dbReference type="Google" id="ProtNLM"/>
    </source>
</evidence>
<keyword evidence="2" id="KW-0812">Transmembrane</keyword>
<dbReference type="EMBL" id="LN714500">
    <property type="protein sequence ID" value="CEL76561.1"/>
    <property type="molecule type" value="Genomic_DNA"/>
</dbReference>
<dbReference type="AlphaFoldDB" id="A0A0F7V715"/>